<proteinExistence type="predicted"/>
<dbReference type="PANTHER" id="PTHR13947">
    <property type="entry name" value="GNAT FAMILY N-ACETYLTRANSFERASE"/>
    <property type="match status" value="1"/>
</dbReference>
<keyword evidence="1" id="KW-0808">Transferase</keyword>
<dbReference type="Gene3D" id="3.40.630.30">
    <property type="match status" value="1"/>
</dbReference>
<dbReference type="GO" id="GO:0008080">
    <property type="term" value="F:N-acetyltransferase activity"/>
    <property type="evidence" value="ECO:0007669"/>
    <property type="project" value="InterPro"/>
</dbReference>
<dbReference type="InterPro" id="IPR000182">
    <property type="entry name" value="GNAT_dom"/>
</dbReference>
<dbReference type="InterPro" id="IPR050769">
    <property type="entry name" value="NAT_camello-type"/>
</dbReference>
<dbReference type="KEGG" id="vbo:CKY39_14255"/>
<sequence>MKGCGHGVCSCVGRTVCSRGFHDRPLNRRWRMAFVDTAFPFSQRSGASGRELLLRTQNRVMQRNARNTHLKGLTMRRATPADAVPWPLLFDADGPRPEIEKYLLRGEQWLAEQAGEVVGQMVLMATRVDTWEIMNIAVAEAHKGQGIGTAMLKKAKALAKQRGAHRLEVGTGNSSLRELAFYQRFGFRIIGVDVDYFVRRWGKATKQNGIPLRDLVRMETVLSRAPG</sequence>
<gene>
    <name evidence="3" type="ORF">CKY39_14255</name>
</gene>
<dbReference type="CDD" id="cd04301">
    <property type="entry name" value="NAT_SF"/>
    <property type="match status" value="1"/>
</dbReference>
<evidence type="ECO:0000256" key="1">
    <source>
        <dbReference type="ARBA" id="ARBA00022679"/>
    </source>
</evidence>
<evidence type="ECO:0000259" key="2">
    <source>
        <dbReference type="PROSITE" id="PS51186"/>
    </source>
</evidence>
<name>A0A250DJ20_9BURK</name>
<dbReference type="PANTHER" id="PTHR13947:SF37">
    <property type="entry name" value="LD18367P"/>
    <property type="match status" value="1"/>
</dbReference>
<dbReference type="EMBL" id="CP023284">
    <property type="protein sequence ID" value="ATA54254.1"/>
    <property type="molecule type" value="Genomic_DNA"/>
</dbReference>
<dbReference type="PROSITE" id="PS51186">
    <property type="entry name" value="GNAT"/>
    <property type="match status" value="1"/>
</dbReference>
<protein>
    <recommendedName>
        <fullName evidence="2">N-acetyltransferase domain-containing protein</fullName>
    </recommendedName>
</protein>
<reference evidence="3 4" key="1">
    <citation type="submission" date="2017-09" db="EMBL/GenBank/DDBJ databases">
        <title>The diverse metabolic capabilities of V. boronicumulans make it an excellent choice for continued studies on novel biodegradation.</title>
        <authorList>
            <person name="Sun S."/>
        </authorList>
    </citation>
    <scope>NUCLEOTIDE SEQUENCE [LARGE SCALE GENOMIC DNA]</scope>
    <source>
        <strain evidence="3 4">J1</strain>
    </source>
</reference>
<evidence type="ECO:0000313" key="4">
    <source>
        <dbReference type="Proteomes" id="UP000217154"/>
    </source>
</evidence>
<dbReference type="Proteomes" id="UP000217154">
    <property type="component" value="Chromosome"/>
</dbReference>
<dbReference type="InterPro" id="IPR016181">
    <property type="entry name" value="Acyl_CoA_acyltransferase"/>
</dbReference>
<evidence type="ECO:0000313" key="3">
    <source>
        <dbReference type="EMBL" id="ATA54254.1"/>
    </source>
</evidence>
<organism evidence="3 4">
    <name type="scientific">Variovorax boronicumulans</name>
    <dbReference type="NCBI Taxonomy" id="436515"/>
    <lineage>
        <taxon>Bacteria</taxon>
        <taxon>Pseudomonadati</taxon>
        <taxon>Pseudomonadota</taxon>
        <taxon>Betaproteobacteria</taxon>
        <taxon>Burkholderiales</taxon>
        <taxon>Comamonadaceae</taxon>
        <taxon>Variovorax</taxon>
    </lineage>
</organism>
<dbReference type="AlphaFoldDB" id="A0A250DJ20"/>
<dbReference type="Pfam" id="PF00583">
    <property type="entry name" value="Acetyltransf_1"/>
    <property type="match status" value="1"/>
</dbReference>
<feature type="domain" description="N-acetyltransferase" evidence="2">
    <location>
        <begin position="73"/>
        <end position="217"/>
    </location>
</feature>
<dbReference type="SUPFAM" id="SSF55729">
    <property type="entry name" value="Acyl-CoA N-acyltransferases (Nat)"/>
    <property type="match status" value="1"/>
</dbReference>
<accession>A0A250DJ20</accession>